<name>A0A4R4RL22_9ACTN</name>
<keyword evidence="1" id="KW-0812">Transmembrane</keyword>
<dbReference type="Gene3D" id="3.40.50.1820">
    <property type="entry name" value="alpha/beta hydrolase"/>
    <property type="match status" value="1"/>
</dbReference>
<proteinExistence type="predicted"/>
<evidence type="ECO:0000259" key="2">
    <source>
        <dbReference type="Pfam" id="PF00326"/>
    </source>
</evidence>
<dbReference type="GO" id="GO:0006508">
    <property type="term" value="P:proteolysis"/>
    <property type="evidence" value="ECO:0007669"/>
    <property type="project" value="InterPro"/>
</dbReference>
<dbReference type="GO" id="GO:0008236">
    <property type="term" value="F:serine-type peptidase activity"/>
    <property type="evidence" value="ECO:0007669"/>
    <property type="project" value="InterPro"/>
</dbReference>
<organism evidence="3 4">
    <name type="scientific">Jiangella ureilytica</name>
    <dbReference type="NCBI Taxonomy" id="2530374"/>
    <lineage>
        <taxon>Bacteria</taxon>
        <taxon>Bacillati</taxon>
        <taxon>Actinomycetota</taxon>
        <taxon>Actinomycetes</taxon>
        <taxon>Jiangellales</taxon>
        <taxon>Jiangellaceae</taxon>
        <taxon>Jiangella</taxon>
    </lineage>
</organism>
<feature type="transmembrane region" description="Helical" evidence="1">
    <location>
        <begin position="20"/>
        <end position="45"/>
    </location>
</feature>
<keyword evidence="1" id="KW-1133">Transmembrane helix</keyword>
<dbReference type="PANTHER" id="PTHR43358">
    <property type="entry name" value="ALPHA/BETA-HYDROLASE"/>
    <property type="match status" value="1"/>
</dbReference>
<keyword evidence="1" id="KW-0472">Membrane</keyword>
<dbReference type="Proteomes" id="UP000295621">
    <property type="component" value="Unassembled WGS sequence"/>
</dbReference>
<dbReference type="InterPro" id="IPR001375">
    <property type="entry name" value="Peptidase_S9_cat"/>
</dbReference>
<dbReference type="Pfam" id="PF00326">
    <property type="entry name" value="Peptidase_S9"/>
    <property type="match status" value="1"/>
</dbReference>
<feature type="domain" description="Peptidase S9 prolyl oligopeptidase catalytic" evidence="2">
    <location>
        <begin position="218"/>
        <end position="347"/>
    </location>
</feature>
<dbReference type="AlphaFoldDB" id="A0A4R4RL22"/>
<accession>A0A4R4RL22</accession>
<keyword evidence="4" id="KW-1185">Reference proteome</keyword>
<dbReference type="PANTHER" id="PTHR43358:SF4">
    <property type="entry name" value="ALPHA_BETA HYDROLASE FOLD-1 DOMAIN-CONTAINING PROTEIN"/>
    <property type="match status" value="1"/>
</dbReference>
<evidence type="ECO:0000313" key="3">
    <source>
        <dbReference type="EMBL" id="TDC50104.1"/>
    </source>
</evidence>
<reference evidence="3 4" key="1">
    <citation type="submission" date="2019-02" db="EMBL/GenBank/DDBJ databases">
        <title>Draft genome sequences of novel Actinobacteria.</title>
        <authorList>
            <person name="Sahin N."/>
            <person name="Ay H."/>
            <person name="Saygin H."/>
        </authorList>
    </citation>
    <scope>NUCLEOTIDE SEQUENCE [LARGE SCALE GENOMIC DNA]</scope>
    <source>
        <strain evidence="3 4">KC603</strain>
    </source>
</reference>
<evidence type="ECO:0000256" key="1">
    <source>
        <dbReference type="SAM" id="Phobius"/>
    </source>
</evidence>
<evidence type="ECO:0000313" key="4">
    <source>
        <dbReference type="Proteomes" id="UP000295621"/>
    </source>
</evidence>
<protein>
    <submittedName>
        <fullName evidence="3">Peptidase</fullName>
    </submittedName>
</protein>
<dbReference type="InterPro" id="IPR029058">
    <property type="entry name" value="AB_hydrolase_fold"/>
</dbReference>
<gene>
    <name evidence="3" type="ORF">E1212_16135</name>
</gene>
<dbReference type="SUPFAM" id="SSF53474">
    <property type="entry name" value="alpha/beta-Hydrolases"/>
    <property type="match status" value="1"/>
</dbReference>
<sequence length="400" mass="41894">MSLDDRAGAALPGAGRRWPLRVAVGSAAVAVAGLATTGAGGWYYADELLQVRPDPPDYPVEVIAVVGSTVTLSGAGAQEPGVVGLEWPGGFARVGPDIDVIGEYVLRSISGYPQLPVVGTNVRVAYYAAPADLHDLSRVAGLEARVIEFDGPLGRYPATYVPAGGDRWLIHVHGRGATRGQAYRLVPAVHRLGLPQLSIAYRNDDGAPEGPHREYGLGWTESEDLAAAIDWAREHGARDVVLTGYSMGGAIVGNHLRVAGSSGVAGVIYDSPVLSWPDILVYQARLRGVPAFGATVAASVVRARTGINVWAMDQVAHADRLDVPVLLVHGAADTTVPVTSSERFAAARPDLVTFLRTEAEHVRSWNLGPSVYEGAVERFLTGLPALGAGDEAGDGAAVQV</sequence>
<comment type="caution">
    <text evidence="3">The sequence shown here is derived from an EMBL/GenBank/DDBJ whole genome shotgun (WGS) entry which is preliminary data.</text>
</comment>
<dbReference type="InterPro" id="IPR052920">
    <property type="entry name" value="DNA-binding_regulatory"/>
</dbReference>
<dbReference type="OrthoDB" id="8111537at2"/>
<dbReference type="RefSeq" id="WP_131984229.1">
    <property type="nucleotide sequence ID" value="NZ_SMKL01000034.1"/>
</dbReference>
<dbReference type="EMBL" id="SMKL01000034">
    <property type="protein sequence ID" value="TDC50104.1"/>
    <property type="molecule type" value="Genomic_DNA"/>
</dbReference>